<dbReference type="InterPro" id="IPR032867">
    <property type="entry name" value="DYW_dom"/>
</dbReference>
<dbReference type="AlphaFoldDB" id="A0A7J7NRI9"/>
<keyword evidence="3" id="KW-1185">Reference proteome</keyword>
<evidence type="ECO:0000259" key="1">
    <source>
        <dbReference type="Pfam" id="PF14432"/>
    </source>
</evidence>
<dbReference type="EMBL" id="JACGCM010000633">
    <property type="protein sequence ID" value="KAF6169574.1"/>
    <property type="molecule type" value="Genomic_DNA"/>
</dbReference>
<evidence type="ECO:0000313" key="3">
    <source>
        <dbReference type="Proteomes" id="UP000541444"/>
    </source>
</evidence>
<comment type="caution">
    <text evidence="2">The sequence shown here is derived from an EMBL/GenBank/DDBJ whole genome shotgun (WGS) entry which is preliminary data.</text>
</comment>
<feature type="domain" description="DYW" evidence="1">
    <location>
        <begin position="51"/>
        <end position="114"/>
    </location>
</feature>
<sequence>MLVRRDTVAWNMMILANSMHGNGEEGDNSNEQSDEIYSYLEELGEKMRVAGFRPNTDHVLQDVDQEEKVEVLCSHSEKLAVAFGILNLNGGSTIRVFKNLRVCGDCDTALTGTASTVPGVQRNKGPCGVHGRVVDVYQPSSRARRASGIQPADARATSG</sequence>
<dbReference type="Proteomes" id="UP000541444">
    <property type="component" value="Unassembled WGS sequence"/>
</dbReference>
<dbReference type="GO" id="GO:0008270">
    <property type="term" value="F:zinc ion binding"/>
    <property type="evidence" value="ECO:0007669"/>
    <property type="project" value="InterPro"/>
</dbReference>
<accession>A0A7J7NRI9</accession>
<protein>
    <recommendedName>
        <fullName evidence="1">DYW domain-containing protein</fullName>
    </recommendedName>
</protein>
<gene>
    <name evidence="2" type="ORF">GIB67_000847</name>
</gene>
<proteinExistence type="predicted"/>
<dbReference type="Pfam" id="PF14432">
    <property type="entry name" value="DYW_deaminase"/>
    <property type="match status" value="1"/>
</dbReference>
<reference evidence="2 3" key="1">
    <citation type="journal article" date="2020" name="IScience">
        <title>Genome Sequencing of the Endangered Kingdonia uniflora (Circaeasteraceae, Ranunculales) Reveals Potential Mechanisms of Evolutionary Specialization.</title>
        <authorList>
            <person name="Sun Y."/>
            <person name="Deng T."/>
            <person name="Zhang A."/>
            <person name="Moore M.J."/>
            <person name="Landis J.B."/>
            <person name="Lin N."/>
            <person name="Zhang H."/>
            <person name="Zhang X."/>
            <person name="Huang J."/>
            <person name="Zhang X."/>
            <person name="Sun H."/>
            <person name="Wang H."/>
        </authorList>
    </citation>
    <scope>NUCLEOTIDE SEQUENCE [LARGE SCALE GENOMIC DNA]</scope>
    <source>
        <strain evidence="2">TB1705</strain>
        <tissue evidence="2">Leaf</tissue>
    </source>
</reference>
<evidence type="ECO:0000313" key="2">
    <source>
        <dbReference type="EMBL" id="KAF6169574.1"/>
    </source>
</evidence>
<dbReference type="OrthoDB" id="185373at2759"/>
<organism evidence="2 3">
    <name type="scientific">Kingdonia uniflora</name>
    <dbReference type="NCBI Taxonomy" id="39325"/>
    <lineage>
        <taxon>Eukaryota</taxon>
        <taxon>Viridiplantae</taxon>
        <taxon>Streptophyta</taxon>
        <taxon>Embryophyta</taxon>
        <taxon>Tracheophyta</taxon>
        <taxon>Spermatophyta</taxon>
        <taxon>Magnoliopsida</taxon>
        <taxon>Ranunculales</taxon>
        <taxon>Circaeasteraceae</taxon>
        <taxon>Kingdonia</taxon>
    </lineage>
</organism>
<name>A0A7J7NRI9_9MAGN</name>